<dbReference type="KEGG" id="nve:5499564"/>
<accession>A7T4Q3</accession>
<dbReference type="AlphaFoldDB" id="A7T4Q3"/>
<protein>
    <submittedName>
        <fullName evidence="1">Uncharacterized protein</fullName>
    </submittedName>
</protein>
<dbReference type="EMBL" id="DS470931">
    <property type="protein sequence ID" value="EDO29060.1"/>
    <property type="molecule type" value="Genomic_DNA"/>
</dbReference>
<sequence length="69" mass="7999">CEDIIVEELSPASLLVTLEWSAKPHGSKWVAKQAEQYLLEEFTTIMRSEVFTKIPKLYLERAIQSDFIQ</sequence>
<reference evidence="1 2" key="1">
    <citation type="journal article" date="2007" name="Science">
        <title>Sea anemone genome reveals ancestral eumetazoan gene repertoire and genomic organization.</title>
        <authorList>
            <person name="Putnam N.H."/>
            <person name="Srivastava M."/>
            <person name="Hellsten U."/>
            <person name="Dirks B."/>
            <person name="Chapman J."/>
            <person name="Salamov A."/>
            <person name="Terry A."/>
            <person name="Shapiro H."/>
            <person name="Lindquist E."/>
            <person name="Kapitonov V.V."/>
            <person name="Jurka J."/>
            <person name="Genikhovich G."/>
            <person name="Grigoriev I.V."/>
            <person name="Lucas S.M."/>
            <person name="Steele R.E."/>
            <person name="Finnerty J.R."/>
            <person name="Technau U."/>
            <person name="Martindale M.Q."/>
            <person name="Rokhsar D.S."/>
        </authorList>
    </citation>
    <scope>NUCLEOTIDE SEQUENCE [LARGE SCALE GENOMIC DNA]</scope>
    <source>
        <strain evidence="2">CH2 X CH6</strain>
    </source>
</reference>
<dbReference type="GO" id="GO:0061138">
    <property type="term" value="P:morphogenesis of a branching epithelium"/>
    <property type="evidence" value="ECO:0007669"/>
    <property type="project" value="InterPro"/>
</dbReference>
<dbReference type="PhylomeDB" id="A7T4Q3"/>
<dbReference type="STRING" id="45351.A7T4Q3"/>
<dbReference type="HOGENOM" id="CLU_2783245_0_0_1"/>
<organism evidence="1 2">
    <name type="scientific">Nematostella vectensis</name>
    <name type="common">Starlet sea anemone</name>
    <dbReference type="NCBI Taxonomy" id="45351"/>
    <lineage>
        <taxon>Eukaryota</taxon>
        <taxon>Metazoa</taxon>
        <taxon>Cnidaria</taxon>
        <taxon>Anthozoa</taxon>
        <taxon>Hexacorallia</taxon>
        <taxon>Actiniaria</taxon>
        <taxon>Edwardsiidae</taxon>
        <taxon>Nematostella</taxon>
    </lineage>
</organism>
<keyword evidence="2" id="KW-1185">Reference proteome</keyword>
<evidence type="ECO:0000313" key="1">
    <source>
        <dbReference type="EMBL" id="EDO29060.1"/>
    </source>
</evidence>
<dbReference type="InterPro" id="IPR042345">
    <property type="entry name" value="Btbd7"/>
</dbReference>
<dbReference type="Proteomes" id="UP000001593">
    <property type="component" value="Unassembled WGS sequence"/>
</dbReference>
<dbReference type="InParanoid" id="A7T4Q3"/>
<gene>
    <name evidence="1" type="ORF">NEMVEDRAFT_v1g5877</name>
</gene>
<evidence type="ECO:0000313" key="2">
    <source>
        <dbReference type="Proteomes" id="UP000001593"/>
    </source>
</evidence>
<feature type="non-terminal residue" evidence="1">
    <location>
        <position position="69"/>
    </location>
</feature>
<proteinExistence type="predicted"/>
<dbReference type="PANTHER" id="PTHR16064:SF3">
    <property type="entry name" value="BTB_POZ DOMAIN-CONTAINING PROTEIN 7"/>
    <property type="match status" value="1"/>
</dbReference>
<name>A7T4Q3_NEMVE</name>
<dbReference type="PANTHER" id="PTHR16064">
    <property type="entry name" value="BTB POZ DOMAIN CONTAINING 7"/>
    <property type="match status" value="1"/>
</dbReference>
<feature type="non-terminal residue" evidence="1">
    <location>
        <position position="1"/>
    </location>
</feature>
<dbReference type="eggNOG" id="KOG2838">
    <property type="taxonomic scope" value="Eukaryota"/>
</dbReference>